<proteinExistence type="predicted"/>
<sequence>MTITFLLLARGLLLSALLCCCLPLRADPLRALDDAELEQVTGRDGISIATHLVINDPTLPGAVNDSRIAVGFQGEGDARYLVIRNLRGVVDMFALGLDVRKRPDGGQYVAVSLPGKVKYTNFGYESLSVQNDPLAPVTNSLGSLNINGSMSMQGELRIWAH</sequence>
<feature type="signal peptide" evidence="1">
    <location>
        <begin position="1"/>
        <end position="26"/>
    </location>
</feature>
<organism evidence="2 3">
    <name type="scientific">Pseudoduganella violacea</name>
    <dbReference type="NCBI Taxonomy" id="1715466"/>
    <lineage>
        <taxon>Bacteria</taxon>
        <taxon>Pseudomonadati</taxon>
        <taxon>Pseudomonadota</taxon>
        <taxon>Betaproteobacteria</taxon>
        <taxon>Burkholderiales</taxon>
        <taxon>Oxalobacteraceae</taxon>
        <taxon>Telluria group</taxon>
        <taxon>Pseudoduganella</taxon>
    </lineage>
</organism>
<evidence type="ECO:0000256" key="1">
    <source>
        <dbReference type="SAM" id="SignalP"/>
    </source>
</evidence>
<keyword evidence="1" id="KW-0732">Signal</keyword>
<reference evidence="2 3" key="1">
    <citation type="submission" date="2020-08" db="EMBL/GenBank/DDBJ databases">
        <title>Genomic Encyclopedia of Type Strains, Phase III (KMG-III): the genomes of soil and plant-associated and newly described type strains.</title>
        <authorList>
            <person name="Whitman W."/>
        </authorList>
    </citation>
    <scope>NUCLEOTIDE SEQUENCE [LARGE SCALE GENOMIC DNA]</scope>
    <source>
        <strain evidence="2 3">CECT 8897</strain>
    </source>
</reference>
<accession>A0A7W5BAK7</accession>
<keyword evidence="3" id="KW-1185">Reference proteome</keyword>
<dbReference type="Proteomes" id="UP000541535">
    <property type="component" value="Unassembled WGS sequence"/>
</dbReference>
<dbReference type="EMBL" id="JACHXD010000006">
    <property type="protein sequence ID" value="MBB3119381.1"/>
    <property type="molecule type" value="Genomic_DNA"/>
</dbReference>
<evidence type="ECO:0000313" key="3">
    <source>
        <dbReference type="Proteomes" id="UP000541535"/>
    </source>
</evidence>
<gene>
    <name evidence="2" type="ORF">FHS03_002433</name>
</gene>
<name>A0A7W5BAK7_9BURK</name>
<protein>
    <recommendedName>
        <fullName evidence="4">DUF4402 domain-containing protein</fullName>
    </recommendedName>
</protein>
<dbReference type="RefSeq" id="WP_229426184.1">
    <property type="nucleotide sequence ID" value="NZ_JACHXD010000006.1"/>
</dbReference>
<evidence type="ECO:0008006" key="4">
    <source>
        <dbReference type="Google" id="ProtNLM"/>
    </source>
</evidence>
<dbReference type="AlphaFoldDB" id="A0A7W5BAK7"/>
<evidence type="ECO:0000313" key="2">
    <source>
        <dbReference type="EMBL" id="MBB3119381.1"/>
    </source>
</evidence>
<feature type="chain" id="PRO_5030808415" description="DUF4402 domain-containing protein" evidence="1">
    <location>
        <begin position="27"/>
        <end position="161"/>
    </location>
</feature>
<comment type="caution">
    <text evidence="2">The sequence shown here is derived from an EMBL/GenBank/DDBJ whole genome shotgun (WGS) entry which is preliminary data.</text>
</comment>